<evidence type="ECO:0000256" key="2">
    <source>
        <dbReference type="SAM" id="Phobius"/>
    </source>
</evidence>
<accession>A0A1A9V436</accession>
<feature type="transmembrane region" description="Helical" evidence="2">
    <location>
        <begin position="171"/>
        <end position="188"/>
    </location>
</feature>
<feature type="compositionally biased region" description="Polar residues" evidence="1">
    <location>
        <begin position="102"/>
        <end position="114"/>
    </location>
</feature>
<dbReference type="VEuPathDB" id="VectorBase:GAUT025223"/>
<keyword evidence="2" id="KW-1133">Transmembrane helix</keyword>
<evidence type="ECO:0000313" key="3">
    <source>
        <dbReference type="EnsemblMetazoa" id="GAUT025223-PA"/>
    </source>
</evidence>
<reference evidence="3" key="1">
    <citation type="submission" date="2020-05" db="UniProtKB">
        <authorList>
            <consortium name="EnsemblMetazoa"/>
        </authorList>
    </citation>
    <scope>IDENTIFICATION</scope>
    <source>
        <strain evidence="3">TTRI</strain>
    </source>
</reference>
<sequence length="192" mass="21430">MKDAAREKLLTKLRKISYSSYGFITLQLPCLLPIPQCIFMAMECIKLCCAYPVSSQKLVLKSSRGLGHDAIWTVFICYSAEYTMLRSLYRPVTGAGKEQTAQRRSNSLKQNNSGVGPKRELGFGHQISLVLRIIETASDERISGPKWLPSSLQSYGLNRCFYRVSPGRRDVILMIVILMISGSCQIVTGDGQ</sequence>
<keyword evidence="4" id="KW-1185">Reference proteome</keyword>
<dbReference type="Proteomes" id="UP000078200">
    <property type="component" value="Unassembled WGS sequence"/>
</dbReference>
<proteinExistence type="predicted"/>
<dbReference type="AlphaFoldDB" id="A0A1A9V436"/>
<keyword evidence="2" id="KW-0472">Membrane</keyword>
<organism evidence="3 4">
    <name type="scientific">Glossina austeni</name>
    <name type="common">Savannah tsetse fly</name>
    <dbReference type="NCBI Taxonomy" id="7395"/>
    <lineage>
        <taxon>Eukaryota</taxon>
        <taxon>Metazoa</taxon>
        <taxon>Ecdysozoa</taxon>
        <taxon>Arthropoda</taxon>
        <taxon>Hexapoda</taxon>
        <taxon>Insecta</taxon>
        <taxon>Pterygota</taxon>
        <taxon>Neoptera</taxon>
        <taxon>Endopterygota</taxon>
        <taxon>Diptera</taxon>
        <taxon>Brachycera</taxon>
        <taxon>Muscomorpha</taxon>
        <taxon>Hippoboscoidea</taxon>
        <taxon>Glossinidae</taxon>
        <taxon>Glossina</taxon>
    </lineage>
</organism>
<feature type="region of interest" description="Disordered" evidence="1">
    <location>
        <begin position="96"/>
        <end position="118"/>
    </location>
</feature>
<evidence type="ECO:0000313" key="4">
    <source>
        <dbReference type="Proteomes" id="UP000078200"/>
    </source>
</evidence>
<keyword evidence="2" id="KW-0812">Transmembrane</keyword>
<name>A0A1A9V436_GLOAU</name>
<evidence type="ECO:0000256" key="1">
    <source>
        <dbReference type="SAM" id="MobiDB-lite"/>
    </source>
</evidence>
<protein>
    <submittedName>
        <fullName evidence="3">Uncharacterized protein</fullName>
    </submittedName>
</protein>
<dbReference type="EnsemblMetazoa" id="GAUT025223-RA">
    <property type="protein sequence ID" value="GAUT025223-PA"/>
    <property type="gene ID" value="GAUT025223"/>
</dbReference>